<dbReference type="AlphaFoldDB" id="A0A3N1XRG9"/>
<evidence type="ECO:0000313" key="3">
    <source>
        <dbReference type="Proteomes" id="UP000273083"/>
    </source>
</evidence>
<dbReference type="Pfam" id="PF08818">
    <property type="entry name" value="DUF1801"/>
    <property type="match status" value="1"/>
</dbReference>
<comment type="caution">
    <text evidence="2">The sequence shown here is derived from an EMBL/GenBank/DDBJ whole genome shotgun (WGS) entry which is preliminary data.</text>
</comment>
<organism evidence="2 3">
    <name type="scientific">Mobilisporobacter senegalensis</name>
    <dbReference type="NCBI Taxonomy" id="1329262"/>
    <lineage>
        <taxon>Bacteria</taxon>
        <taxon>Bacillati</taxon>
        <taxon>Bacillota</taxon>
        <taxon>Clostridia</taxon>
        <taxon>Lachnospirales</taxon>
        <taxon>Lachnospiraceae</taxon>
        <taxon>Mobilisporobacter</taxon>
    </lineage>
</organism>
<dbReference type="InterPro" id="IPR014922">
    <property type="entry name" value="YdhG-like"/>
</dbReference>
<evidence type="ECO:0000259" key="1">
    <source>
        <dbReference type="Pfam" id="PF08818"/>
    </source>
</evidence>
<accession>A0A3N1XRG9</accession>
<gene>
    <name evidence="2" type="ORF">EDD66_103161</name>
</gene>
<reference evidence="2 3" key="1">
    <citation type="submission" date="2018-11" db="EMBL/GenBank/DDBJ databases">
        <title>Genomic Encyclopedia of Type Strains, Phase IV (KMG-IV): sequencing the most valuable type-strain genomes for metagenomic binning, comparative biology and taxonomic classification.</title>
        <authorList>
            <person name="Goeker M."/>
        </authorList>
    </citation>
    <scope>NUCLEOTIDE SEQUENCE [LARGE SCALE GENOMIC DNA]</scope>
    <source>
        <strain evidence="2 3">DSM 26537</strain>
    </source>
</reference>
<keyword evidence="3" id="KW-1185">Reference proteome</keyword>
<sequence>MNGDIQEYITKYCDEIQKLFYELRRLIIQSVPCEIEEKLWAKLPSYYIGDRFIRIIPFKDHINIEAGAIMEHKHQLEQFKITPKGMLQIHLNQSIPSNVLATIFNETLIG</sequence>
<dbReference type="Proteomes" id="UP000273083">
    <property type="component" value="Unassembled WGS sequence"/>
</dbReference>
<name>A0A3N1XRG9_9FIRM</name>
<dbReference type="EMBL" id="RJVG01000003">
    <property type="protein sequence ID" value="ROR29225.1"/>
    <property type="molecule type" value="Genomic_DNA"/>
</dbReference>
<dbReference type="SUPFAM" id="SSF159888">
    <property type="entry name" value="YdhG-like"/>
    <property type="match status" value="1"/>
</dbReference>
<dbReference type="OrthoDB" id="2052049at2"/>
<feature type="domain" description="YdhG-like" evidence="1">
    <location>
        <begin position="18"/>
        <end position="107"/>
    </location>
</feature>
<dbReference type="RefSeq" id="WP_123608675.1">
    <property type="nucleotide sequence ID" value="NZ_RJVG01000003.1"/>
</dbReference>
<dbReference type="Gene3D" id="3.90.1150.200">
    <property type="match status" value="1"/>
</dbReference>
<proteinExistence type="predicted"/>
<protein>
    <recommendedName>
        <fullName evidence="1">YdhG-like domain-containing protein</fullName>
    </recommendedName>
</protein>
<evidence type="ECO:0000313" key="2">
    <source>
        <dbReference type="EMBL" id="ROR29225.1"/>
    </source>
</evidence>